<protein>
    <submittedName>
        <fullName evidence="1">Uncharacterized protein</fullName>
    </submittedName>
</protein>
<dbReference type="EMBL" id="HBHW01020153">
    <property type="protein sequence ID" value="CAE0047673.1"/>
    <property type="molecule type" value="Transcribed_RNA"/>
</dbReference>
<dbReference type="AlphaFoldDB" id="A0A7S2ZQA7"/>
<accession>A0A7S2ZQA7</accession>
<sequence>MTKRWLGNRHTRPQVTIASIPPSFYELINLQWTLPSSWPAYSRLFCSKRWLEFRLHSVHHTLHRESEVLLTPFVQTPEHVEYLKSNMTVFISKQKKGGLFLLHKGKDYRAEKP</sequence>
<proteinExistence type="predicted"/>
<name>A0A7S2ZQA7_9RHOD</name>
<reference evidence="1" key="1">
    <citation type="submission" date="2021-01" db="EMBL/GenBank/DDBJ databases">
        <authorList>
            <person name="Corre E."/>
            <person name="Pelletier E."/>
            <person name="Niang G."/>
            <person name="Scheremetjew M."/>
            <person name="Finn R."/>
            <person name="Kale V."/>
            <person name="Holt S."/>
            <person name="Cochrane G."/>
            <person name="Meng A."/>
            <person name="Brown T."/>
            <person name="Cohen L."/>
        </authorList>
    </citation>
    <scope>NUCLEOTIDE SEQUENCE</scope>
    <source>
        <strain evidence="1">CCMP 769</strain>
    </source>
</reference>
<evidence type="ECO:0000313" key="1">
    <source>
        <dbReference type="EMBL" id="CAE0047673.1"/>
    </source>
</evidence>
<gene>
    <name evidence="1" type="ORF">RMAR00112_LOCUS15654</name>
</gene>
<organism evidence="1">
    <name type="scientific">Rhodosorus marinus</name>
    <dbReference type="NCBI Taxonomy" id="101924"/>
    <lineage>
        <taxon>Eukaryota</taxon>
        <taxon>Rhodophyta</taxon>
        <taxon>Stylonematophyceae</taxon>
        <taxon>Stylonematales</taxon>
        <taxon>Stylonemataceae</taxon>
        <taxon>Rhodosorus</taxon>
    </lineage>
</organism>